<reference evidence="1 2" key="1">
    <citation type="submission" date="2020-07" db="EMBL/GenBank/DDBJ databases">
        <title>Sequencing the genomes of 1000 actinobacteria strains.</title>
        <authorList>
            <person name="Klenk H.-P."/>
        </authorList>
    </citation>
    <scope>NUCLEOTIDE SEQUENCE [LARGE SCALE GENOMIC DNA]</scope>
    <source>
        <strain evidence="1 2">DSM 21349</strain>
    </source>
</reference>
<sequence length="347" mass="38478">MAGAKSGAIALQDLLDDFNIYDQYVDVVCAFEWLFTQVTEIADTVRHFERFPRIKVTVEDGSEVTLTPDFTVVFKDGTGLVGEISKLAMHDNSIDKACRQIGKYAELTQLPIDEAGTLVEVSDLDVLQLVPSDVGLAAVQRIIKDRYLNADHDYNPRKAPVIAQFSRSADRDEYRYTLQHLPDPANGVLPEADDPSTIGHFLTRVNNVTADRFNHIKARRKFMNDPIKPLYLATHLWTAHWPTEYGGAGAEPIEVTPADIAQTLRDQFGTGRASEVKAALALLARAGLAADNRDGTWTVSRATLRLQGERDIHRIIAIKAAKNAKPVVRARATRTARADQTQQGMLF</sequence>
<dbReference type="EMBL" id="JACGXA010000001">
    <property type="protein sequence ID" value="MBA8803204.1"/>
    <property type="molecule type" value="Genomic_DNA"/>
</dbReference>
<protein>
    <submittedName>
        <fullName evidence="1">Uncharacterized protein</fullName>
    </submittedName>
</protein>
<proteinExistence type="predicted"/>
<dbReference type="AlphaFoldDB" id="A0A7W3P990"/>
<organism evidence="1 2">
    <name type="scientific">Nocardioides ginsengisegetis</name>
    <dbReference type="NCBI Taxonomy" id="661491"/>
    <lineage>
        <taxon>Bacteria</taxon>
        <taxon>Bacillati</taxon>
        <taxon>Actinomycetota</taxon>
        <taxon>Actinomycetes</taxon>
        <taxon>Propionibacteriales</taxon>
        <taxon>Nocardioidaceae</taxon>
        <taxon>Nocardioides</taxon>
    </lineage>
</organism>
<gene>
    <name evidence="1" type="ORF">FB382_001495</name>
</gene>
<evidence type="ECO:0000313" key="2">
    <source>
        <dbReference type="Proteomes" id="UP000580910"/>
    </source>
</evidence>
<comment type="caution">
    <text evidence="1">The sequence shown here is derived from an EMBL/GenBank/DDBJ whole genome shotgun (WGS) entry which is preliminary data.</text>
</comment>
<dbReference type="Proteomes" id="UP000580910">
    <property type="component" value="Unassembled WGS sequence"/>
</dbReference>
<dbReference type="RefSeq" id="WP_182538046.1">
    <property type="nucleotide sequence ID" value="NZ_JACGXA010000001.1"/>
</dbReference>
<name>A0A7W3P990_9ACTN</name>
<accession>A0A7W3P990</accession>
<keyword evidence="2" id="KW-1185">Reference proteome</keyword>
<evidence type="ECO:0000313" key="1">
    <source>
        <dbReference type="EMBL" id="MBA8803204.1"/>
    </source>
</evidence>